<dbReference type="RefSeq" id="WP_132695907.1">
    <property type="nucleotide sequence ID" value="NZ_SLVM01000019.1"/>
</dbReference>
<gene>
    <name evidence="2" type="ORF">EV216_1197</name>
</gene>
<dbReference type="OrthoDB" id="7206808at2"/>
<protein>
    <submittedName>
        <fullName evidence="2">Putative transglutaminase-like cysteine proteinase</fullName>
    </submittedName>
</protein>
<dbReference type="AlphaFoldDB" id="A0A4R1YR57"/>
<reference evidence="2 3" key="1">
    <citation type="submission" date="2019-03" db="EMBL/GenBank/DDBJ databases">
        <title>Genomic Encyclopedia of Type Strains, Phase IV (KMG-IV): sequencing the most valuable type-strain genomes for metagenomic binning, comparative biology and taxonomic classification.</title>
        <authorList>
            <person name="Goeker M."/>
        </authorList>
    </citation>
    <scope>NUCLEOTIDE SEQUENCE [LARGE SCALE GENOMIC DNA]</scope>
    <source>
        <strain evidence="2 3">DSM 21153</strain>
    </source>
</reference>
<evidence type="ECO:0000313" key="3">
    <source>
        <dbReference type="Proteomes" id="UP000295277"/>
    </source>
</evidence>
<comment type="caution">
    <text evidence="2">The sequence shown here is derived from an EMBL/GenBank/DDBJ whole genome shotgun (WGS) entry which is preliminary data.</text>
</comment>
<feature type="transmembrane region" description="Helical" evidence="1">
    <location>
        <begin position="20"/>
        <end position="42"/>
    </location>
</feature>
<dbReference type="InterPro" id="IPR010319">
    <property type="entry name" value="Transglutaminase-like_Cys_pept"/>
</dbReference>
<proteinExistence type="predicted"/>
<dbReference type="Gene3D" id="3.10.620.30">
    <property type="match status" value="1"/>
</dbReference>
<name>A0A4R1YR57_9RHOB</name>
<evidence type="ECO:0000313" key="2">
    <source>
        <dbReference type="EMBL" id="TCM80965.1"/>
    </source>
</evidence>
<evidence type="ECO:0000256" key="1">
    <source>
        <dbReference type="SAM" id="Phobius"/>
    </source>
</evidence>
<dbReference type="Pfam" id="PF06035">
    <property type="entry name" value="Peptidase_C93"/>
    <property type="match status" value="1"/>
</dbReference>
<dbReference type="EMBL" id="SLVM01000019">
    <property type="protein sequence ID" value="TCM80965.1"/>
    <property type="molecule type" value="Genomic_DNA"/>
</dbReference>
<organism evidence="2 3">
    <name type="scientific">Rhodovulum steppense</name>
    <dbReference type="NCBI Taxonomy" id="540251"/>
    <lineage>
        <taxon>Bacteria</taxon>
        <taxon>Pseudomonadati</taxon>
        <taxon>Pseudomonadota</taxon>
        <taxon>Alphaproteobacteria</taxon>
        <taxon>Rhodobacterales</taxon>
        <taxon>Paracoccaceae</taxon>
        <taxon>Rhodovulum</taxon>
    </lineage>
</organism>
<dbReference type="Proteomes" id="UP000295277">
    <property type="component" value="Unassembled WGS sequence"/>
</dbReference>
<dbReference type="PANTHER" id="PTHR39327:SF1">
    <property type="entry name" value="BLR5470 PROTEIN"/>
    <property type="match status" value="1"/>
</dbReference>
<sequence length="213" mass="23205">MIQGISVGQQDHPAAGPAAWLAALGAAMAVAMALLMPGAAAAEGRLVAHLSSKAQADPPKGAEGLCRRYDWACARGSSARLTAEQIRMADKLNRRINASVRPVTDLAQYGREEHWALPTARGGDCEDIALLKKAELIRMGIAPDRLLLAEVLDRQRNNHAVLILRKDDGDYVLDNLTNRMLPWSQTPYTFLRMQDSSAPHRWKAVFAGGLFRG</sequence>
<keyword evidence="1" id="KW-0812">Transmembrane</keyword>
<keyword evidence="1" id="KW-1133">Transmembrane helix</keyword>
<accession>A0A4R1YR57</accession>
<dbReference type="PANTHER" id="PTHR39327">
    <property type="match status" value="1"/>
</dbReference>
<keyword evidence="1" id="KW-0472">Membrane</keyword>
<keyword evidence="3" id="KW-1185">Reference proteome</keyword>